<comment type="similarity">
    <text evidence="1 5">Belongs to the peptidase S8 family.</text>
</comment>
<comment type="caution">
    <text evidence="8">The sequence shown here is derived from an EMBL/GenBank/DDBJ whole genome shotgun (WGS) entry which is preliminary data.</text>
</comment>
<keyword evidence="2 5" id="KW-0645">Protease</keyword>
<dbReference type="PROSITE" id="PS00138">
    <property type="entry name" value="SUBTILASE_SER"/>
    <property type="match status" value="1"/>
</dbReference>
<dbReference type="InterPro" id="IPR036852">
    <property type="entry name" value="Peptidase_S8/S53_dom_sf"/>
</dbReference>
<dbReference type="RefSeq" id="WP_310925373.1">
    <property type="nucleotide sequence ID" value="NZ_JAMQOP010000003.1"/>
</dbReference>
<reference evidence="8 9" key="1">
    <citation type="submission" date="2022-06" db="EMBL/GenBank/DDBJ databases">
        <title>Halogeometricum sp. a new haloarchaeum isolate from saline soil.</title>
        <authorList>
            <person name="Strakova D."/>
            <person name="Galisteo C."/>
            <person name="Sanchez-Porro C."/>
            <person name="Ventosa A."/>
        </authorList>
    </citation>
    <scope>NUCLEOTIDE SEQUENCE [LARGE SCALE GENOMIC DNA]</scope>
    <source>
        <strain evidence="8 9">S1BR25-6</strain>
    </source>
</reference>
<evidence type="ECO:0000256" key="2">
    <source>
        <dbReference type="ARBA" id="ARBA00022670"/>
    </source>
</evidence>
<feature type="region of interest" description="Disordered" evidence="6">
    <location>
        <begin position="889"/>
        <end position="1024"/>
    </location>
</feature>
<gene>
    <name evidence="8" type="ORF">NDI76_17125</name>
</gene>
<evidence type="ECO:0000256" key="1">
    <source>
        <dbReference type="ARBA" id="ARBA00011073"/>
    </source>
</evidence>
<evidence type="ECO:0000256" key="5">
    <source>
        <dbReference type="PROSITE-ProRule" id="PRU01240"/>
    </source>
</evidence>
<keyword evidence="4 5" id="KW-0720">Serine protease</keyword>
<evidence type="ECO:0000256" key="4">
    <source>
        <dbReference type="ARBA" id="ARBA00022825"/>
    </source>
</evidence>
<keyword evidence="9" id="KW-1185">Reference proteome</keyword>
<name>A0ABU2GK77_9EURY</name>
<feature type="compositionally biased region" description="Gly residues" evidence="6">
    <location>
        <begin position="917"/>
        <end position="929"/>
    </location>
</feature>
<feature type="compositionally biased region" description="Pro residues" evidence="6">
    <location>
        <begin position="931"/>
        <end position="954"/>
    </location>
</feature>
<dbReference type="InterPro" id="IPR013783">
    <property type="entry name" value="Ig-like_fold"/>
</dbReference>
<evidence type="ECO:0000259" key="7">
    <source>
        <dbReference type="Pfam" id="PF00082"/>
    </source>
</evidence>
<dbReference type="Pfam" id="PF00082">
    <property type="entry name" value="Peptidase_S8"/>
    <property type="match status" value="2"/>
</dbReference>
<dbReference type="PRINTS" id="PR00723">
    <property type="entry name" value="SUBTILISIN"/>
</dbReference>
<dbReference type="Gene3D" id="2.60.40.10">
    <property type="entry name" value="Immunoglobulins"/>
    <property type="match status" value="1"/>
</dbReference>
<evidence type="ECO:0000256" key="3">
    <source>
        <dbReference type="ARBA" id="ARBA00022801"/>
    </source>
</evidence>
<keyword evidence="3 5" id="KW-0378">Hydrolase</keyword>
<dbReference type="Gene3D" id="3.40.50.200">
    <property type="entry name" value="Peptidase S8/S53 domain"/>
    <property type="match status" value="2"/>
</dbReference>
<feature type="domain" description="Peptidase S8/S53" evidence="7">
    <location>
        <begin position="213"/>
        <end position="350"/>
    </location>
</feature>
<feature type="compositionally biased region" description="Low complexity" evidence="6">
    <location>
        <begin position="31"/>
        <end position="68"/>
    </location>
</feature>
<feature type="active site" description="Charge relay system" evidence="5">
    <location>
        <position position="222"/>
    </location>
</feature>
<dbReference type="InterPro" id="IPR023828">
    <property type="entry name" value="Peptidase_S8_Ser-AS"/>
</dbReference>
<evidence type="ECO:0000313" key="8">
    <source>
        <dbReference type="EMBL" id="MDS0300473.1"/>
    </source>
</evidence>
<dbReference type="PANTHER" id="PTHR43806">
    <property type="entry name" value="PEPTIDASE S8"/>
    <property type="match status" value="1"/>
</dbReference>
<sequence>MVARAAWTAVVAALVVLSGVAAPVVSALDGTEADATTGTETETETAVATPTDGEAETTIETSAATATEQPRTESAARDAERDAAGRAKVDPELLVRSGSDDDGGASAVSAQGFETEASSEDATEYAVVVELDPGRVGAGQDAVLRVLGRDAATHGRYVGATATREEILALAAEPSVSYVREPARPVSFAGSDGTTEAVQTARLESLHARGYGGENVTVAVIDVDQFDLDNPALADRVVASKDFTGNGLDGTSEDGEHGTATAELVAETAPNASLVLVRINTDWDFYQAVDWLETETDADVVSMSLGWYNLGPLDGTSEMDRVIDASAANGTSWVVSAGNSAGGHHWGGTWNDTDGDGLMNFEDGSESIVVDGSGSGRMWAQWNDWENKTENYDVCLYTESDVQNATPTKCSNRTNHPTETFSLSTTGTRYLTIERVNATRSVRFDVFLGGATFRNGGVDTGSLSNPATNPNVVTVGAYDQETGELEPYSSRGPTVDGRLKPDVVAADNVRSSVYGNFRGTSASAPHAAGVLATLLDANRRLTPAQLKANLTAHARPVGDGPDNETGYGKVDAAAAVAGLGAYDLPPDGRLTYDGDYRLDTGGNAAPSSLVVDAANVAVDGEGRTFAAGEDGAAFATTANVTNLSVRDLTVTDGAVGVAATDLRTLELTNVTATADAALSVSNVSAVTLTDVSPADAPSFDLAGENVGLSLAGADARAPPNRGRLSAAPNLTLASANATVTLRYDESHANESTVVVWTDANGTWTETNASVDTAANAATFTASANGTYGVYAVGYPAADAPDAVSMAADVDDTATADANVTNVGRGNLTVVSANLSGPEAGQFSLVDAPDNETVRPRATLGVQVRYAPNESGDHAATLTVRTADAGSLNVSLDGTASAPDPEPTPESGSDESEDSDGSAGGSGGGGGGGAPAPAPAPATPTPTPVPTPTPTPTPAPNATETPTPNPAPGTQTPNEAVPHAGEPGTSNGSGAVTTESATAVSTAERGEAAETKTPAAVTGTGVPGFSPVTAAVALAAAAALLARRD</sequence>
<dbReference type="EMBL" id="JAMQOP010000003">
    <property type="protein sequence ID" value="MDS0300473.1"/>
    <property type="molecule type" value="Genomic_DNA"/>
</dbReference>
<accession>A0ABU2GK77</accession>
<feature type="compositionally biased region" description="Basic and acidic residues" evidence="6">
    <location>
        <begin position="70"/>
        <end position="93"/>
    </location>
</feature>
<dbReference type="InterPro" id="IPR000209">
    <property type="entry name" value="Peptidase_S8/S53_dom"/>
</dbReference>
<dbReference type="PANTHER" id="PTHR43806:SF11">
    <property type="entry name" value="CEREVISIN-RELATED"/>
    <property type="match status" value="1"/>
</dbReference>
<evidence type="ECO:0000256" key="6">
    <source>
        <dbReference type="SAM" id="MobiDB-lite"/>
    </source>
</evidence>
<feature type="compositionally biased region" description="Low complexity" evidence="6">
    <location>
        <begin position="990"/>
        <end position="1002"/>
    </location>
</feature>
<feature type="domain" description="Peptidase S8/S53" evidence="7">
    <location>
        <begin position="456"/>
        <end position="568"/>
    </location>
</feature>
<dbReference type="InterPro" id="IPR015500">
    <property type="entry name" value="Peptidase_S8_subtilisin-rel"/>
</dbReference>
<dbReference type="SUPFAM" id="SSF52743">
    <property type="entry name" value="Subtilisin-like"/>
    <property type="match status" value="1"/>
</dbReference>
<proteinExistence type="inferred from homology"/>
<feature type="region of interest" description="Disordered" evidence="6">
    <location>
        <begin position="31"/>
        <end position="120"/>
    </location>
</feature>
<organism evidence="8 9">
    <name type="scientific">Halogeometricum salsisoli</name>
    <dbReference type="NCBI Taxonomy" id="2950536"/>
    <lineage>
        <taxon>Archaea</taxon>
        <taxon>Methanobacteriati</taxon>
        <taxon>Methanobacteriota</taxon>
        <taxon>Stenosarchaea group</taxon>
        <taxon>Halobacteria</taxon>
        <taxon>Halobacteriales</taxon>
        <taxon>Haloferacaceae</taxon>
        <taxon>Halogeometricum</taxon>
    </lineage>
</organism>
<evidence type="ECO:0000313" key="9">
    <source>
        <dbReference type="Proteomes" id="UP001257060"/>
    </source>
</evidence>
<protein>
    <submittedName>
        <fullName evidence="8">S8 family serine peptidase</fullName>
    </submittedName>
</protein>
<feature type="active site" description="Charge relay system" evidence="5">
    <location>
        <position position="521"/>
    </location>
</feature>
<dbReference type="InterPro" id="IPR050131">
    <property type="entry name" value="Peptidase_S8_subtilisin-like"/>
</dbReference>
<dbReference type="Proteomes" id="UP001257060">
    <property type="component" value="Unassembled WGS sequence"/>
</dbReference>
<feature type="active site" description="Charge relay system" evidence="5">
    <location>
        <position position="257"/>
    </location>
</feature>
<dbReference type="PROSITE" id="PS51892">
    <property type="entry name" value="SUBTILASE"/>
    <property type="match status" value="1"/>
</dbReference>